<reference evidence="5 6" key="1">
    <citation type="journal article" date="2021" name="J. Hered.">
        <title>A chromosome-level genome assembly of the parasitoid wasp, Cotesia glomerata (Hymenoptera: Braconidae).</title>
        <authorList>
            <person name="Pinto B.J."/>
            <person name="Weis J.J."/>
            <person name="Gamble T."/>
            <person name="Ode P.J."/>
            <person name="Paul R."/>
            <person name="Zaspel J.M."/>
        </authorList>
    </citation>
    <scope>NUCLEOTIDE SEQUENCE [LARGE SCALE GENOMIC DNA]</scope>
    <source>
        <strain evidence="5">CgM1</strain>
    </source>
</reference>
<organism evidence="5 6">
    <name type="scientific">Cotesia glomerata</name>
    <name type="common">Lepidopteran parasitic wasp</name>
    <name type="synonym">Apanteles glomeratus</name>
    <dbReference type="NCBI Taxonomy" id="32391"/>
    <lineage>
        <taxon>Eukaryota</taxon>
        <taxon>Metazoa</taxon>
        <taxon>Ecdysozoa</taxon>
        <taxon>Arthropoda</taxon>
        <taxon>Hexapoda</taxon>
        <taxon>Insecta</taxon>
        <taxon>Pterygota</taxon>
        <taxon>Neoptera</taxon>
        <taxon>Endopterygota</taxon>
        <taxon>Hymenoptera</taxon>
        <taxon>Apocrita</taxon>
        <taxon>Ichneumonoidea</taxon>
        <taxon>Braconidae</taxon>
        <taxon>Microgastrinae</taxon>
        <taxon>Cotesia</taxon>
    </lineage>
</organism>
<evidence type="ECO:0000313" key="5">
    <source>
        <dbReference type="EMBL" id="KAH0564071.1"/>
    </source>
</evidence>
<dbReference type="GO" id="GO:0005737">
    <property type="term" value="C:cytoplasm"/>
    <property type="evidence" value="ECO:0007669"/>
    <property type="project" value="TreeGrafter"/>
</dbReference>
<dbReference type="GO" id="GO:0006520">
    <property type="term" value="P:amino acid metabolic process"/>
    <property type="evidence" value="ECO:0007669"/>
    <property type="project" value="InterPro"/>
</dbReference>
<keyword evidence="6" id="KW-1185">Reference proteome</keyword>
<dbReference type="AlphaFoldDB" id="A0AAV7J280"/>
<dbReference type="GO" id="GO:0019752">
    <property type="term" value="P:carboxylic acid metabolic process"/>
    <property type="evidence" value="ECO:0007669"/>
    <property type="project" value="InterPro"/>
</dbReference>
<dbReference type="InterPro" id="IPR002129">
    <property type="entry name" value="PyrdxlP-dep_de-COase"/>
</dbReference>
<dbReference type="InterPro" id="IPR015424">
    <property type="entry name" value="PyrdxlP-dep_Trfase"/>
</dbReference>
<dbReference type="Proteomes" id="UP000826195">
    <property type="component" value="Unassembled WGS sequence"/>
</dbReference>
<evidence type="ECO:0000313" key="6">
    <source>
        <dbReference type="Proteomes" id="UP000826195"/>
    </source>
</evidence>
<evidence type="ECO:0000256" key="2">
    <source>
        <dbReference type="ARBA" id="ARBA00022898"/>
    </source>
</evidence>
<proteinExistence type="inferred from homology"/>
<comment type="similarity">
    <text evidence="4">Belongs to the group II decarboxylase family.</text>
</comment>
<dbReference type="InterPro" id="IPR010977">
    <property type="entry name" value="Aromatic_deC"/>
</dbReference>
<dbReference type="InterPro" id="IPR015421">
    <property type="entry name" value="PyrdxlP-dep_Trfase_major"/>
</dbReference>
<sequence>MDEIEFKEFSKAIVEKIVDYNKTLRTRRVIPDVKPGYLSKLIPLEAPKNGESWKDVFDDIERVIMLGMTHWTSPNFYGYFSSACSYPSIVGELLSAGIGGIGLLWLTSPVMTELEAVTMDWLCKMLGLPEEFLNRNQGPGGGVIQVSMMIMTFNDLCCKNFQKIGLVRDLNPGPLAP</sequence>
<evidence type="ECO:0000256" key="4">
    <source>
        <dbReference type="RuleBase" id="RU000382"/>
    </source>
</evidence>
<dbReference type="SUPFAM" id="SSF53383">
    <property type="entry name" value="PLP-dependent transferases"/>
    <property type="match status" value="1"/>
</dbReference>
<keyword evidence="3 4" id="KW-0456">Lyase</keyword>
<comment type="caution">
    <text evidence="5">The sequence shown here is derived from an EMBL/GenBank/DDBJ whole genome shotgun (WGS) entry which is preliminary data.</text>
</comment>
<dbReference type="GO" id="GO:0004058">
    <property type="term" value="F:aromatic-L-amino-acid decarboxylase activity"/>
    <property type="evidence" value="ECO:0007669"/>
    <property type="project" value="TreeGrafter"/>
</dbReference>
<dbReference type="Gene3D" id="3.40.640.10">
    <property type="entry name" value="Type I PLP-dependent aspartate aminotransferase-like (Major domain)"/>
    <property type="match status" value="1"/>
</dbReference>
<evidence type="ECO:0000256" key="1">
    <source>
        <dbReference type="ARBA" id="ARBA00001933"/>
    </source>
</evidence>
<comment type="cofactor">
    <cofactor evidence="1 4">
        <name>pyridoxal 5'-phosphate</name>
        <dbReference type="ChEBI" id="CHEBI:597326"/>
    </cofactor>
</comment>
<dbReference type="GO" id="GO:0030170">
    <property type="term" value="F:pyridoxal phosphate binding"/>
    <property type="evidence" value="ECO:0007669"/>
    <property type="project" value="InterPro"/>
</dbReference>
<dbReference type="EMBL" id="JAHXZJ010000002">
    <property type="protein sequence ID" value="KAH0564071.1"/>
    <property type="molecule type" value="Genomic_DNA"/>
</dbReference>
<accession>A0AAV7J280</accession>
<dbReference type="GO" id="GO:0006584">
    <property type="term" value="P:catecholamine metabolic process"/>
    <property type="evidence" value="ECO:0007669"/>
    <property type="project" value="TreeGrafter"/>
</dbReference>
<name>A0AAV7J280_COTGL</name>
<dbReference type="Gene3D" id="1.20.1340.10">
    <property type="entry name" value="dopa decarboxylase, N-terminal domain"/>
    <property type="match status" value="1"/>
</dbReference>
<protein>
    <submittedName>
        <fullName evidence="5">Uncharacterized protein</fullName>
    </submittedName>
</protein>
<dbReference type="Pfam" id="PF00282">
    <property type="entry name" value="Pyridoxal_deC"/>
    <property type="match status" value="1"/>
</dbReference>
<dbReference type="PRINTS" id="PR00800">
    <property type="entry name" value="YHDCRBOXLASE"/>
</dbReference>
<dbReference type="PANTHER" id="PTHR11999">
    <property type="entry name" value="GROUP II PYRIDOXAL-5-PHOSPHATE DECARBOXYLASE"/>
    <property type="match status" value="1"/>
</dbReference>
<gene>
    <name evidence="5" type="ORF">KQX54_009022</name>
</gene>
<evidence type="ECO:0000256" key="3">
    <source>
        <dbReference type="ARBA" id="ARBA00023239"/>
    </source>
</evidence>
<keyword evidence="2 4" id="KW-0663">Pyridoxal phosphate</keyword>
<dbReference type="PANTHER" id="PTHR11999:SF60">
    <property type="entry name" value="3,4-DIHYDROXYPHENYLACETALDEHYDE SYNTHASE"/>
    <property type="match status" value="1"/>
</dbReference>